<evidence type="ECO:0000256" key="14">
    <source>
        <dbReference type="ARBA" id="ARBA00022840"/>
    </source>
</evidence>
<keyword evidence="11" id="KW-0677">Repeat</keyword>
<dbReference type="EMBL" id="OZ075113">
    <property type="protein sequence ID" value="CAL5023971.1"/>
    <property type="molecule type" value="Genomic_DNA"/>
</dbReference>
<evidence type="ECO:0000256" key="18">
    <source>
        <dbReference type="ARBA" id="ARBA00023180"/>
    </source>
</evidence>
<dbReference type="InterPro" id="IPR055414">
    <property type="entry name" value="LRR_R13L4/SHOC2-like"/>
</dbReference>
<evidence type="ECO:0000256" key="8">
    <source>
        <dbReference type="ARBA" id="ARBA00022679"/>
    </source>
</evidence>
<dbReference type="Gene3D" id="3.80.10.10">
    <property type="entry name" value="Ribonuclease Inhibitor"/>
    <property type="match status" value="4"/>
</dbReference>
<dbReference type="Proteomes" id="UP001497457">
    <property type="component" value="Chromosome 3rd"/>
</dbReference>
<keyword evidence="12 21" id="KW-0547">Nucleotide-binding</keyword>
<gene>
    <name evidence="24" type="ORF">URODEC1_LOCUS77259</name>
</gene>
<dbReference type="Pfam" id="PF12799">
    <property type="entry name" value="LRR_4"/>
    <property type="match status" value="1"/>
</dbReference>
<evidence type="ECO:0000256" key="1">
    <source>
        <dbReference type="ARBA" id="ARBA00004251"/>
    </source>
</evidence>
<feature type="binding site" evidence="21">
    <location>
        <position position="1151"/>
    </location>
    <ligand>
        <name>ATP</name>
        <dbReference type="ChEBI" id="CHEBI:30616"/>
    </ligand>
</feature>
<sequence>MTRKKSNNKDAIEAAPSYFDSEQSLVMVRRGTGEQNKLTFTDLVKATNNFDKENIIGCGGYGLVYKAELPDGSKVAIKKLSSEMCLMDREFCAEVDALSMAQHENLVPLWGYCIQGDSRFLIYAYIENGSLDDWLHNTEDDASSFHDWPMRLKIAQGASRGLSYIHNVCKPHIVHRDIKSSNILLDKEFKAYVADFGLSRLVLPNQTHVTTELVGTLGYIPPEYGQGWVATLRGDIYSFGVVLLELLTGQRPVPVSFVSKELVQWVWEMRSKEKQIEVLDPALRGTGYEEQMLKVLEAACQRVNHNPSMRPTIQEVVSCLDSIEANLRIQNSVNIETQLTPTLPCCHVDSLRKNNMWTLHFSDIKYSIKSPETFLSLALVLLLFLASPTSSCTEQESNSLLHFLAGLSQDGGLTKSWQNGTDCCTWEGISCSRDRMVTNVFLASKSLQGFISPFLGNLTSLLQLNLSYNLLSGSLPLELVSSSSIIILDVSFNQLNGGLQELPSSTPLRPLKVLNISSNLFSGRFPSTTWEVMKSLVALNVSNNSFTGQIPTTFCVSASSFAILELSYNKISGSIPLGFGNCSKLTSLSAGENNLSGTLPDDLLNITSLEHLSFPNNQLEGSLSNISKLKNLVTLNLEGNGFVGNIPSSIGELKILERIHLDSNNMSGEVPLTLSNCTNLITIDLKRNNFSGELTKVNFSNLHNLNTLDLMGNNFNGTIPESIYSCNSLTALRLSINSFHGQLSERIGNLKSLSFLSLVDISLTNITSAFQILGSCKNLTTLLIGFNFKHEVMPEDARIDGFGNLQVFSINDCSLSGRIPPWLSKLTNLEMLFLFNNKLTGSIPNWINNLNSLFYIDISNNSFTGEIPTALMKIPMLKTDKVPPEVFQLPVYPLYTPQSLQYRMPSAFPKVMKLGNNNFIGEIPKEIGQLKGLLSLNLSFNNLSGEIPVAICNITNLQVLDLSSNDLTGTIPATLGDLHFLSQFNVSNNDLEGTIPIVGQFSTFPNSSFDGNPKLCGPMLSNHCGSDKTPWVSKKQHNKKAIFVLAFGVCFGAIVILFLLACLLFLFRRTFFTIRNRSNSKDAIDALPYNFNSEQSLVMVPQRTGEQNKLTFTDLVRATNNFDKENIIGCGGYGLVYKAELPNGSKVAIKKLNSEMCLMDREFSAEVEALSMAQHDNLVPLWGYCIQGDSRFLIYSYMENGSLDDWLHNRDDDASSFLDWPMRLKIAQGASQGLLYIHDVCKPRIVHRDIKSSNILLDKKFKPYVADFGLSRLILPNKTHVTTELIGTLGYIPPEYCQGWVATLRGDMYSFGVVLLELLTGQRPVPISYTSKELVQWVHEMRSQGKQIQVLDPALQGTGYEEQMLKVLEVACQCVNHNPSMRLTIQEVVSCLDSIDANLRMQISVRIE</sequence>
<evidence type="ECO:0000256" key="20">
    <source>
        <dbReference type="ARBA" id="ARBA00048679"/>
    </source>
</evidence>
<dbReference type="InterPro" id="IPR003591">
    <property type="entry name" value="Leu-rich_rpt_typical-subtyp"/>
</dbReference>
<evidence type="ECO:0000313" key="24">
    <source>
        <dbReference type="EMBL" id="CAL5023971.1"/>
    </source>
</evidence>
<name>A0ABC9CPT6_9POAL</name>
<keyword evidence="25" id="KW-1185">Reference proteome</keyword>
<proteinExistence type="inferred from homology"/>
<dbReference type="SUPFAM" id="SSF52058">
    <property type="entry name" value="L domain-like"/>
    <property type="match status" value="1"/>
</dbReference>
<dbReference type="InterPro" id="IPR001611">
    <property type="entry name" value="Leu-rich_rpt"/>
</dbReference>
<dbReference type="PANTHER" id="PTHR48056:SF18">
    <property type="entry name" value="NON-SPECIFIC SERINE_THREONINE PROTEIN KINASE"/>
    <property type="match status" value="1"/>
</dbReference>
<evidence type="ECO:0000256" key="2">
    <source>
        <dbReference type="ARBA" id="ARBA00008684"/>
    </source>
</evidence>
<feature type="domain" description="Protein kinase" evidence="23">
    <location>
        <begin position="1122"/>
        <end position="1399"/>
    </location>
</feature>
<dbReference type="Pfam" id="PF00069">
    <property type="entry name" value="Pkinase"/>
    <property type="match status" value="2"/>
</dbReference>
<evidence type="ECO:0000256" key="22">
    <source>
        <dbReference type="SAM" id="Phobius"/>
    </source>
</evidence>
<evidence type="ECO:0000256" key="3">
    <source>
        <dbReference type="ARBA" id="ARBA00009592"/>
    </source>
</evidence>
<comment type="similarity">
    <text evidence="2">Belongs to the protein kinase superfamily. Ser/Thr protein kinase family.</text>
</comment>
<keyword evidence="6" id="KW-0723">Serine/threonine-protein kinase</keyword>
<dbReference type="SUPFAM" id="SSF56112">
    <property type="entry name" value="Protein kinase-like (PK-like)"/>
    <property type="match status" value="2"/>
</dbReference>
<evidence type="ECO:0000256" key="16">
    <source>
        <dbReference type="ARBA" id="ARBA00023136"/>
    </source>
</evidence>
<keyword evidence="5" id="KW-1003">Cell membrane</keyword>
<evidence type="ECO:0000256" key="11">
    <source>
        <dbReference type="ARBA" id="ARBA00022737"/>
    </source>
</evidence>
<keyword evidence="14 21" id="KW-0067">ATP-binding</keyword>
<dbReference type="Pfam" id="PF00560">
    <property type="entry name" value="LRR_1"/>
    <property type="match status" value="2"/>
</dbReference>
<dbReference type="Pfam" id="PF13855">
    <property type="entry name" value="LRR_8"/>
    <property type="match status" value="1"/>
</dbReference>
<dbReference type="SUPFAM" id="SSF52047">
    <property type="entry name" value="RNI-like"/>
    <property type="match status" value="1"/>
</dbReference>
<feature type="transmembrane region" description="Helical" evidence="22">
    <location>
        <begin position="1042"/>
        <end position="1067"/>
    </location>
</feature>
<comment type="similarity">
    <text evidence="3">Belongs to the RLP family.</text>
</comment>
<evidence type="ECO:0000256" key="12">
    <source>
        <dbReference type="ARBA" id="ARBA00022741"/>
    </source>
</evidence>
<keyword evidence="9 22" id="KW-0812">Transmembrane</keyword>
<evidence type="ECO:0000313" key="25">
    <source>
        <dbReference type="Proteomes" id="UP001497457"/>
    </source>
</evidence>
<protein>
    <recommendedName>
        <fullName evidence="4">non-specific serine/threonine protein kinase</fullName>
        <ecNumber evidence="4">2.7.11.1</ecNumber>
    </recommendedName>
</protein>
<evidence type="ECO:0000256" key="6">
    <source>
        <dbReference type="ARBA" id="ARBA00022527"/>
    </source>
</evidence>
<dbReference type="FunFam" id="1.10.510.10:FF:000309">
    <property type="entry name" value="Leucine-rich repeat receptor-like protein kinase"/>
    <property type="match status" value="2"/>
</dbReference>
<dbReference type="PROSITE" id="PS00107">
    <property type="entry name" value="PROTEIN_KINASE_ATP"/>
    <property type="match status" value="2"/>
</dbReference>
<dbReference type="InterPro" id="IPR008271">
    <property type="entry name" value="Ser/Thr_kinase_AS"/>
</dbReference>
<dbReference type="GO" id="GO:0004674">
    <property type="term" value="F:protein serine/threonine kinase activity"/>
    <property type="evidence" value="ECO:0007669"/>
    <property type="project" value="UniProtKB-KW"/>
</dbReference>
<evidence type="ECO:0000256" key="4">
    <source>
        <dbReference type="ARBA" id="ARBA00012513"/>
    </source>
</evidence>
<keyword evidence="15 22" id="KW-1133">Transmembrane helix</keyword>
<keyword evidence="10" id="KW-0732">Signal</keyword>
<keyword evidence="17" id="KW-0675">Receptor</keyword>
<dbReference type="Gene3D" id="1.10.510.10">
    <property type="entry name" value="Transferase(Phosphotransferase) domain 1"/>
    <property type="match status" value="2"/>
</dbReference>
<dbReference type="PROSITE" id="PS50011">
    <property type="entry name" value="PROTEIN_KINASE_DOM"/>
    <property type="match status" value="2"/>
</dbReference>
<dbReference type="GO" id="GO:0005524">
    <property type="term" value="F:ATP binding"/>
    <property type="evidence" value="ECO:0007669"/>
    <property type="project" value="UniProtKB-UniRule"/>
</dbReference>
<keyword evidence="13" id="KW-0418">Kinase</keyword>
<dbReference type="InterPro" id="IPR011009">
    <property type="entry name" value="Kinase-like_dom_sf"/>
</dbReference>
<evidence type="ECO:0000256" key="19">
    <source>
        <dbReference type="ARBA" id="ARBA00047899"/>
    </source>
</evidence>
<comment type="subcellular location">
    <subcellularLocation>
        <location evidence="1">Cell membrane</location>
        <topology evidence="1">Single-pass type I membrane protein</topology>
    </subcellularLocation>
</comment>
<keyword evidence="16 22" id="KW-0472">Membrane</keyword>
<dbReference type="Pfam" id="PF23598">
    <property type="entry name" value="LRR_14"/>
    <property type="match status" value="1"/>
</dbReference>
<evidence type="ECO:0000256" key="9">
    <source>
        <dbReference type="ARBA" id="ARBA00022692"/>
    </source>
</evidence>
<dbReference type="InterPro" id="IPR032675">
    <property type="entry name" value="LRR_dom_sf"/>
</dbReference>
<evidence type="ECO:0000256" key="15">
    <source>
        <dbReference type="ARBA" id="ARBA00022989"/>
    </source>
</evidence>
<dbReference type="PROSITE" id="PS00108">
    <property type="entry name" value="PROTEIN_KINASE_ST"/>
    <property type="match status" value="2"/>
</dbReference>
<dbReference type="InterPro" id="IPR013210">
    <property type="entry name" value="LRR_N_plant-typ"/>
</dbReference>
<feature type="binding site" evidence="21">
    <location>
        <position position="79"/>
    </location>
    <ligand>
        <name>ATP</name>
        <dbReference type="ChEBI" id="CHEBI:30616"/>
    </ligand>
</feature>
<dbReference type="InterPro" id="IPR000719">
    <property type="entry name" value="Prot_kinase_dom"/>
</dbReference>
<evidence type="ECO:0000259" key="23">
    <source>
        <dbReference type="PROSITE" id="PS50011"/>
    </source>
</evidence>
<reference evidence="24" key="1">
    <citation type="submission" date="2024-10" db="EMBL/GenBank/DDBJ databases">
        <authorList>
            <person name="Ryan C."/>
        </authorList>
    </citation>
    <scope>NUCLEOTIDE SEQUENCE [LARGE SCALE GENOMIC DNA]</scope>
</reference>
<accession>A0ABC9CPT6</accession>
<dbReference type="InterPro" id="IPR025875">
    <property type="entry name" value="Leu-rich_rpt_4"/>
</dbReference>
<dbReference type="InterPro" id="IPR050647">
    <property type="entry name" value="Plant_LRR-RLKs"/>
</dbReference>
<dbReference type="FunFam" id="3.80.10.10:FF:000530">
    <property type="entry name" value="Receptor-like protein 2"/>
    <property type="match status" value="1"/>
</dbReference>
<evidence type="ECO:0000256" key="10">
    <source>
        <dbReference type="ARBA" id="ARBA00022729"/>
    </source>
</evidence>
<comment type="catalytic activity">
    <reaction evidence="19">
        <text>L-threonyl-[protein] + ATP = O-phospho-L-threonyl-[protein] + ADP + H(+)</text>
        <dbReference type="Rhea" id="RHEA:46608"/>
        <dbReference type="Rhea" id="RHEA-COMP:11060"/>
        <dbReference type="Rhea" id="RHEA-COMP:11605"/>
        <dbReference type="ChEBI" id="CHEBI:15378"/>
        <dbReference type="ChEBI" id="CHEBI:30013"/>
        <dbReference type="ChEBI" id="CHEBI:30616"/>
        <dbReference type="ChEBI" id="CHEBI:61977"/>
        <dbReference type="ChEBI" id="CHEBI:456216"/>
        <dbReference type="EC" id="2.7.11.1"/>
    </reaction>
</comment>
<dbReference type="InterPro" id="IPR017441">
    <property type="entry name" value="Protein_kinase_ATP_BS"/>
</dbReference>
<dbReference type="EC" id="2.7.11.1" evidence="4"/>
<evidence type="ECO:0000256" key="17">
    <source>
        <dbReference type="ARBA" id="ARBA00023170"/>
    </source>
</evidence>
<evidence type="ECO:0000256" key="21">
    <source>
        <dbReference type="PROSITE-ProRule" id="PRU10141"/>
    </source>
</evidence>
<feature type="domain" description="Protein kinase" evidence="23">
    <location>
        <begin position="50"/>
        <end position="327"/>
    </location>
</feature>
<dbReference type="SMART" id="SM00369">
    <property type="entry name" value="LRR_TYP"/>
    <property type="match status" value="6"/>
</dbReference>
<evidence type="ECO:0000256" key="5">
    <source>
        <dbReference type="ARBA" id="ARBA00022475"/>
    </source>
</evidence>
<keyword evidence="8" id="KW-0808">Transferase</keyword>
<evidence type="ECO:0000256" key="7">
    <source>
        <dbReference type="ARBA" id="ARBA00022614"/>
    </source>
</evidence>
<dbReference type="FunFam" id="3.80.10.10:FF:000403">
    <property type="entry name" value="Receptor-like protein 2"/>
    <property type="match status" value="1"/>
</dbReference>
<keyword evidence="7" id="KW-0433">Leucine-rich repeat</keyword>
<dbReference type="CDD" id="cd14066">
    <property type="entry name" value="STKc_IRAK"/>
    <property type="match status" value="2"/>
</dbReference>
<dbReference type="PANTHER" id="PTHR48056">
    <property type="entry name" value="LRR RECEPTOR-LIKE SERINE/THREONINE-PROTEIN KINASE-RELATED"/>
    <property type="match status" value="1"/>
</dbReference>
<evidence type="ECO:0000256" key="13">
    <source>
        <dbReference type="ARBA" id="ARBA00022777"/>
    </source>
</evidence>
<organism evidence="24 25">
    <name type="scientific">Urochloa decumbens</name>
    <dbReference type="NCBI Taxonomy" id="240449"/>
    <lineage>
        <taxon>Eukaryota</taxon>
        <taxon>Viridiplantae</taxon>
        <taxon>Streptophyta</taxon>
        <taxon>Embryophyta</taxon>
        <taxon>Tracheophyta</taxon>
        <taxon>Spermatophyta</taxon>
        <taxon>Magnoliopsida</taxon>
        <taxon>Liliopsida</taxon>
        <taxon>Poales</taxon>
        <taxon>Poaceae</taxon>
        <taxon>PACMAD clade</taxon>
        <taxon>Panicoideae</taxon>
        <taxon>Panicodae</taxon>
        <taxon>Paniceae</taxon>
        <taxon>Melinidinae</taxon>
        <taxon>Urochloa</taxon>
    </lineage>
</organism>
<keyword evidence="18" id="KW-0325">Glycoprotein</keyword>
<dbReference type="SMART" id="SM00220">
    <property type="entry name" value="S_TKc"/>
    <property type="match status" value="2"/>
</dbReference>
<dbReference type="Pfam" id="PF08263">
    <property type="entry name" value="LRRNT_2"/>
    <property type="match status" value="1"/>
</dbReference>
<dbReference type="GO" id="GO:0005886">
    <property type="term" value="C:plasma membrane"/>
    <property type="evidence" value="ECO:0007669"/>
    <property type="project" value="UniProtKB-SubCell"/>
</dbReference>
<dbReference type="FunFam" id="3.80.10.10:FF:000213">
    <property type="entry name" value="Tyrosine-sulfated glycopeptide receptor 1"/>
    <property type="match status" value="1"/>
</dbReference>
<dbReference type="Gene3D" id="3.30.200.20">
    <property type="entry name" value="Phosphorylase Kinase, domain 1"/>
    <property type="match status" value="2"/>
</dbReference>
<dbReference type="FunFam" id="3.30.200.20:FF:000394">
    <property type="entry name" value="Leucine-rich repeat receptor-like protein kinase"/>
    <property type="match status" value="2"/>
</dbReference>
<comment type="catalytic activity">
    <reaction evidence="20">
        <text>L-seryl-[protein] + ATP = O-phospho-L-seryl-[protein] + ADP + H(+)</text>
        <dbReference type="Rhea" id="RHEA:17989"/>
        <dbReference type="Rhea" id="RHEA-COMP:9863"/>
        <dbReference type="Rhea" id="RHEA-COMP:11604"/>
        <dbReference type="ChEBI" id="CHEBI:15378"/>
        <dbReference type="ChEBI" id="CHEBI:29999"/>
        <dbReference type="ChEBI" id="CHEBI:30616"/>
        <dbReference type="ChEBI" id="CHEBI:83421"/>
        <dbReference type="ChEBI" id="CHEBI:456216"/>
        <dbReference type="EC" id="2.7.11.1"/>
    </reaction>
</comment>